<dbReference type="InterPro" id="IPR036890">
    <property type="entry name" value="HATPase_C_sf"/>
</dbReference>
<proteinExistence type="predicted"/>
<evidence type="ECO:0000256" key="2">
    <source>
        <dbReference type="PROSITE-ProRule" id="PRU00169"/>
    </source>
</evidence>
<dbReference type="AlphaFoldDB" id="A0A4R9KAW2"/>
<name>A0A4R9KAW2_9LEPT</name>
<keyword evidence="1 2" id="KW-0597">Phosphoprotein</keyword>
<dbReference type="Pfam" id="PF00072">
    <property type="entry name" value="Response_reg"/>
    <property type="match status" value="1"/>
</dbReference>
<dbReference type="SUPFAM" id="SSF52172">
    <property type="entry name" value="CheY-like"/>
    <property type="match status" value="1"/>
</dbReference>
<dbReference type="SMART" id="SM00448">
    <property type="entry name" value="REC"/>
    <property type="match status" value="1"/>
</dbReference>
<dbReference type="InterPro" id="IPR001789">
    <property type="entry name" value="Sig_transdc_resp-reg_receiver"/>
</dbReference>
<feature type="domain" description="Histidine kinase" evidence="3">
    <location>
        <begin position="171"/>
        <end position="418"/>
    </location>
</feature>
<evidence type="ECO:0000256" key="1">
    <source>
        <dbReference type="ARBA" id="ARBA00022553"/>
    </source>
</evidence>
<evidence type="ECO:0000313" key="6">
    <source>
        <dbReference type="Proteomes" id="UP000297693"/>
    </source>
</evidence>
<dbReference type="SUPFAM" id="SSF55874">
    <property type="entry name" value="ATPase domain of HSP90 chaperone/DNA topoisomerase II/histidine kinase"/>
    <property type="match status" value="1"/>
</dbReference>
<dbReference type="EMBL" id="RQGD01000002">
    <property type="protein sequence ID" value="TGL63847.1"/>
    <property type="molecule type" value="Genomic_DNA"/>
</dbReference>
<dbReference type="PANTHER" id="PTHR44591">
    <property type="entry name" value="STRESS RESPONSE REGULATOR PROTEIN 1"/>
    <property type="match status" value="1"/>
</dbReference>
<dbReference type="PROSITE" id="PS50110">
    <property type="entry name" value="RESPONSE_REGULATORY"/>
    <property type="match status" value="1"/>
</dbReference>
<dbReference type="Gene3D" id="3.40.50.2300">
    <property type="match status" value="1"/>
</dbReference>
<dbReference type="Pfam" id="PF02518">
    <property type="entry name" value="HATPase_c"/>
    <property type="match status" value="1"/>
</dbReference>
<dbReference type="SMART" id="SM00387">
    <property type="entry name" value="HATPase_c"/>
    <property type="match status" value="1"/>
</dbReference>
<gene>
    <name evidence="5" type="ORF">EHQ58_00310</name>
</gene>
<dbReference type="OrthoDB" id="314937at2"/>
<sequence length="418" mass="47462">MNHQLTTVVIVDDDPTSSLLYASSLRKSGYQIVTCSGLRSAMDWLNKNSNHGASLLVTDLQLTDGKGLDLIKQTRKLSKSMPIIVISGDSDPASIIEVMRENVQDYIIKPVTPSILLTKVEYHLSKSDSDYQKSIYEKERIISLEKLIDWYNFKNRKLEADNFDSSALHKNLFHILRASLSQGAGFGILLQLIGIIQATKKDEFGNHILQKEILEILEDNASYAKKVIDAFTEIEDVIFGRVSIVQGTIKELISELDSLPKDLKSFLAIKNQSLSIGIPNSEYSYNKQILWEKTFFKKIIKELLLNAMKFSPQTSKIVILIYLDQKEISISIINPMNDDNRVGEVLPEEYHDLIFEPFFRLNKNIYEAYQTLDFGIGLSLVKETVVKFGGSINVRNLIDHLDTESKGKVEFKIKFPFV</sequence>
<evidence type="ECO:0000259" key="3">
    <source>
        <dbReference type="PROSITE" id="PS50109"/>
    </source>
</evidence>
<comment type="caution">
    <text evidence="5">The sequence shown here is derived from an EMBL/GenBank/DDBJ whole genome shotgun (WGS) entry which is preliminary data.</text>
</comment>
<dbReference type="RefSeq" id="WP_135621345.1">
    <property type="nucleotide sequence ID" value="NZ_RQGD01000002.1"/>
</dbReference>
<evidence type="ECO:0000259" key="4">
    <source>
        <dbReference type="PROSITE" id="PS50110"/>
    </source>
</evidence>
<accession>A0A4R9KAW2</accession>
<dbReference type="CDD" id="cd00156">
    <property type="entry name" value="REC"/>
    <property type="match status" value="1"/>
</dbReference>
<dbReference type="Proteomes" id="UP000297693">
    <property type="component" value="Unassembled WGS sequence"/>
</dbReference>
<dbReference type="InterPro" id="IPR003594">
    <property type="entry name" value="HATPase_dom"/>
</dbReference>
<dbReference type="PANTHER" id="PTHR44591:SF3">
    <property type="entry name" value="RESPONSE REGULATORY DOMAIN-CONTAINING PROTEIN"/>
    <property type="match status" value="1"/>
</dbReference>
<protein>
    <submittedName>
        <fullName evidence="5">Response regulator</fullName>
    </submittedName>
</protein>
<dbReference type="PROSITE" id="PS50109">
    <property type="entry name" value="HIS_KIN"/>
    <property type="match status" value="1"/>
</dbReference>
<dbReference type="Gene3D" id="3.30.565.10">
    <property type="entry name" value="Histidine kinase-like ATPase, C-terminal domain"/>
    <property type="match status" value="1"/>
</dbReference>
<dbReference type="InterPro" id="IPR011006">
    <property type="entry name" value="CheY-like_superfamily"/>
</dbReference>
<evidence type="ECO:0000313" key="5">
    <source>
        <dbReference type="EMBL" id="TGL63847.1"/>
    </source>
</evidence>
<dbReference type="GO" id="GO:0000160">
    <property type="term" value="P:phosphorelay signal transduction system"/>
    <property type="evidence" value="ECO:0007669"/>
    <property type="project" value="InterPro"/>
</dbReference>
<organism evidence="5 6">
    <name type="scientific">Leptospira ognonensis</name>
    <dbReference type="NCBI Taxonomy" id="2484945"/>
    <lineage>
        <taxon>Bacteria</taxon>
        <taxon>Pseudomonadati</taxon>
        <taxon>Spirochaetota</taxon>
        <taxon>Spirochaetia</taxon>
        <taxon>Leptospirales</taxon>
        <taxon>Leptospiraceae</taxon>
        <taxon>Leptospira</taxon>
    </lineage>
</organism>
<dbReference type="InterPro" id="IPR005467">
    <property type="entry name" value="His_kinase_dom"/>
</dbReference>
<feature type="domain" description="Response regulatory" evidence="4">
    <location>
        <begin position="7"/>
        <end position="124"/>
    </location>
</feature>
<feature type="modified residue" description="4-aspartylphosphate" evidence="2">
    <location>
        <position position="59"/>
    </location>
</feature>
<reference evidence="5" key="1">
    <citation type="journal article" date="2019" name="PLoS Negl. Trop. Dis.">
        <title>Revisiting the worldwide diversity of Leptospira species in the environment.</title>
        <authorList>
            <person name="Vincent A.T."/>
            <person name="Schiettekatte O."/>
            <person name="Bourhy P."/>
            <person name="Veyrier F.J."/>
            <person name="Picardeau M."/>
        </authorList>
    </citation>
    <scope>NUCLEOTIDE SEQUENCE [LARGE SCALE GENOMIC DNA]</scope>
    <source>
        <strain evidence="5">201702476</strain>
    </source>
</reference>
<keyword evidence="6" id="KW-1185">Reference proteome</keyword>
<dbReference type="InterPro" id="IPR050595">
    <property type="entry name" value="Bact_response_regulator"/>
</dbReference>